<keyword evidence="1" id="KW-0966">Cell projection</keyword>
<sequence>MKLSFKDLIREFRPEEKPEAPVEAAAPEPEAPLAVDGATAAIMVEFMDAVDELTRLLEEETGALAAGSLGGLDGFSQRKQAMAERLEGLIGRLQQEDTRLNDDLRAIVLERIERLDRAVSDNASGLVAMRKAVLTINRSILTALEKSASDGLYAPTGHAVRPVELSASGLNAEL</sequence>
<gene>
    <name evidence="1" type="ORF">DEW08_19275</name>
</gene>
<dbReference type="Proteomes" id="UP000245629">
    <property type="component" value="Chromosome 3"/>
</dbReference>
<protein>
    <submittedName>
        <fullName evidence="1">Flagellar protein FlgN</fullName>
    </submittedName>
</protein>
<keyword evidence="1" id="KW-0282">Flagellum</keyword>
<dbReference type="EMBL" id="CP029354">
    <property type="protein sequence ID" value="AWK88244.1"/>
    <property type="molecule type" value="Genomic_DNA"/>
</dbReference>
<dbReference type="KEGG" id="azz:DEW08_19275"/>
<organism evidence="1 2">
    <name type="scientific">Azospirillum thermophilum</name>
    <dbReference type="NCBI Taxonomy" id="2202148"/>
    <lineage>
        <taxon>Bacteria</taxon>
        <taxon>Pseudomonadati</taxon>
        <taxon>Pseudomonadota</taxon>
        <taxon>Alphaproteobacteria</taxon>
        <taxon>Rhodospirillales</taxon>
        <taxon>Azospirillaceae</taxon>
        <taxon>Azospirillum</taxon>
    </lineage>
</organism>
<name>A0A2S2CUP4_9PROT</name>
<dbReference type="AlphaFoldDB" id="A0A2S2CUP4"/>
<keyword evidence="2" id="KW-1185">Reference proteome</keyword>
<dbReference type="OrthoDB" id="7303798at2"/>
<keyword evidence="1" id="KW-0969">Cilium</keyword>
<evidence type="ECO:0000313" key="2">
    <source>
        <dbReference type="Proteomes" id="UP000245629"/>
    </source>
</evidence>
<reference evidence="2" key="1">
    <citation type="submission" date="2018-05" db="EMBL/GenBank/DDBJ databases">
        <title>Azospirillum thermophila sp. nov., a novel isolated from hot spring.</title>
        <authorList>
            <person name="Zhao Z."/>
        </authorList>
    </citation>
    <scope>NUCLEOTIDE SEQUENCE [LARGE SCALE GENOMIC DNA]</scope>
    <source>
        <strain evidence="2">CFH 70021</strain>
    </source>
</reference>
<evidence type="ECO:0000313" key="1">
    <source>
        <dbReference type="EMBL" id="AWK88244.1"/>
    </source>
</evidence>
<dbReference type="RefSeq" id="WP_109330319.1">
    <property type="nucleotide sequence ID" value="NZ_CP029354.1"/>
</dbReference>
<accession>A0A2S2CUP4</accession>
<proteinExistence type="predicted"/>